<feature type="transmembrane region" description="Helical" evidence="2">
    <location>
        <begin position="110"/>
        <end position="127"/>
    </location>
</feature>
<protein>
    <submittedName>
        <fullName evidence="4">DUF418 domain-containing protein</fullName>
    </submittedName>
</protein>
<dbReference type="InterPro" id="IPR007349">
    <property type="entry name" value="DUF418"/>
</dbReference>
<accession>A0ABT4UB77</accession>
<comment type="caution">
    <text evidence="4">The sequence shown here is derived from an EMBL/GenBank/DDBJ whole genome shotgun (WGS) entry which is preliminary data.</text>
</comment>
<organism evidence="4 5">
    <name type="scientific">Nocardiopsis endophytica</name>
    <dbReference type="NCBI Taxonomy" id="3018445"/>
    <lineage>
        <taxon>Bacteria</taxon>
        <taxon>Bacillati</taxon>
        <taxon>Actinomycetota</taxon>
        <taxon>Actinomycetes</taxon>
        <taxon>Streptosporangiales</taxon>
        <taxon>Nocardiopsidaceae</taxon>
        <taxon>Nocardiopsis</taxon>
    </lineage>
</organism>
<dbReference type="Pfam" id="PF04235">
    <property type="entry name" value="DUF418"/>
    <property type="match status" value="1"/>
</dbReference>
<dbReference type="InterPro" id="IPR052529">
    <property type="entry name" value="Bact_Transport_Assoc"/>
</dbReference>
<feature type="transmembrane region" description="Helical" evidence="2">
    <location>
        <begin position="222"/>
        <end position="250"/>
    </location>
</feature>
<dbReference type="RefSeq" id="WP_270689435.1">
    <property type="nucleotide sequence ID" value="NZ_JAQFWQ010000106.1"/>
</dbReference>
<keyword evidence="2" id="KW-1133">Transmembrane helix</keyword>
<feature type="transmembrane region" description="Helical" evidence="2">
    <location>
        <begin position="65"/>
        <end position="90"/>
    </location>
</feature>
<dbReference type="EMBL" id="JAQFWQ010000106">
    <property type="protein sequence ID" value="MDA2814147.1"/>
    <property type="molecule type" value="Genomic_DNA"/>
</dbReference>
<feature type="domain" description="DUF418" evidence="3">
    <location>
        <begin position="249"/>
        <end position="414"/>
    </location>
</feature>
<dbReference type="PANTHER" id="PTHR30590">
    <property type="entry name" value="INNER MEMBRANE PROTEIN"/>
    <property type="match status" value="1"/>
</dbReference>
<evidence type="ECO:0000256" key="1">
    <source>
        <dbReference type="SAM" id="MobiDB-lite"/>
    </source>
</evidence>
<evidence type="ECO:0000259" key="3">
    <source>
        <dbReference type="Pfam" id="PF04235"/>
    </source>
</evidence>
<keyword evidence="5" id="KW-1185">Reference proteome</keyword>
<feature type="transmembrane region" description="Helical" evidence="2">
    <location>
        <begin position="133"/>
        <end position="149"/>
    </location>
</feature>
<feature type="transmembrane region" description="Helical" evidence="2">
    <location>
        <begin position="156"/>
        <end position="181"/>
    </location>
</feature>
<gene>
    <name evidence="4" type="ORF">O4J56_26100</name>
</gene>
<reference evidence="4 5" key="1">
    <citation type="submission" date="2023-01" db="EMBL/GenBank/DDBJ databases">
        <title>Draft genome sequence of Nocardiopsis sp. RSe5-2 isolated from halophytes.</title>
        <authorList>
            <person name="Duangmal K."/>
            <person name="Chantavorakit T."/>
        </authorList>
    </citation>
    <scope>NUCLEOTIDE SEQUENCE [LARGE SCALE GENOMIC DNA]</scope>
    <source>
        <strain evidence="4 5">RSe5-2</strain>
    </source>
</reference>
<feature type="compositionally biased region" description="Low complexity" evidence="1">
    <location>
        <begin position="436"/>
        <end position="447"/>
    </location>
</feature>
<feature type="compositionally biased region" description="Low complexity" evidence="1">
    <location>
        <begin position="414"/>
        <end position="428"/>
    </location>
</feature>
<feature type="transmembrane region" description="Helical" evidence="2">
    <location>
        <begin position="25"/>
        <end position="45"/>
    </location>
</feature>
<feature type="transmembrane region" description="Helical" evidence="2">
    <location>
        <begin position="350"/>
        <end position="371"/>
    </location>
</feature>
<keyword evidence="2" id="KW-0812">Transmembrane</keyword>
<feature type="transmembrane region" description="Helical" evidence="2">
    <location>
        <begin position="299"/>
        <end position="323"/>
    </location>
</feature>
<name>A0ABT4UB77_9ACTN</name>
<feature type="region of interest" description="Disordered" evidence="1">
    <location>
        <begin position="1"/>
        <end position="20"/>
    </location>
</feature>
<evidence type="ECO:0000313" key="4">
    <source>
        <dbReference type="EMBL" id="MDA2814147.1"/>
    </source>
</evidence>
<feature type="region of interest" description="Disordered" evidence="1">
    <location>
        <begin position="413"/>
        <end position="447"/>
    </location>
</feature>
<dbReference type="PANTHER" id="PTHR30590:SF2">
    <property type="entry name" value="INNER MEMBRANE PROTEIN"/>
    <property type="match status" value="1"/>
</dbReference>
<evidence type="ECO:0000256" key="2">
    <source>
        <dbReference type="SAM" id="Phobius"/>
    </source>
</evidence>
<sequence>MDQTQQPIPIRGPSRSAERAPAPDLARGMMLLLISFANTPLYLWATTHSLSSNHPVGEGTLDNAVSAVLIVIADLRVYPMFAFLFGYGIVQLYRRQQAAGVSEADARALLRRRNLLLIAFGAVHALLLWYGDIIGAYGLVGLILVALFLRRSDRTLLTWAGIGTGLLVVLAVLSTVGAFFAAGAAGADGGQAASAASPAADSEFMMAPIAEENPLWAAVLRIAFWPTVVIGQGLLSVAVPTAIVLAFWAARRRILEEPWNHLPLLRRTAVIGIAVGWLGPVPNALDHLGVIAVPDTVSWVFWPVQLATGLVGGIGYVALFGLIGARLRGRPMGAVGSAVAAVGKRSMSCYIGQSVLCAPILAAWGLGLGAHMGSAAMALYAAGVWLATLVFAVVLERAGKRGPAEVALRRLAYRRTTAEPSEPTAPTGSGSGSGSAGSAAEPDSTTR</sequence>
<proteinExistence type="predicted"/>
<evidence type="ECO:0000313" key="5">
    <source>
        <dbReference type="Proteomes" id="UP001527866"/>
    </source>
</evidence>
<dbReference type="Proteomes" id="UP001527866">
    <property type="component" value="Unassembled WGS sequence"/>
</dbReference>
<feature type="transmembrane region" description="Helical" evidence="2">
    <location>
        <begin position="377"/>
        <end position="395"/>
    </location>
</feature>
<keyword evidence="2" id="KW-0472">Membrane</keyword>